<reference evidence="7" key="1">
    <citation type="submission" date="2013-03" db="EMBL/GenBank/DDBJ databases">
        <title>The Genome Sequence of Anopheles epiroticus epiroticus2.</title>
        <authorList>
            <consortium name="The Broad Institute Genomics Platform"/>
            <person name="Neafsey D.E."/>
            <person name="Howell P."/>
            <person name="Walker B."/>
            <person name="Young S.K."/>
            <person name="Zeng Q."/>
            <person name="Gargeya S."/>
            <person name="Fitzgerald M."/>
            <person name="Haas B."/>
            <person name="Abouelleil A."/>
            <person name="Allen A.W."/>
            <person name="Alvarado L."/>
            <person name="Arachchi H.M."/>
            <person name="Berlin A.M."/>
            <person name="Chapman S.B."/>
            <person name="Gainer-Dewar J."/>
            <person name="Goldberg J."/>
            <person name="Griggs A."/>
            <person name="Gujja S."/>
            <person name="Hansen M."/>
            <person name="Howarth C."/>
            <person name="Imamovic A."/>
            <person name="Ireland A."/>
            <person name="Larimer J."/>
            <person name="McCowan C."/>
            <person name="Murphy C."/>
            <person name="Pearson M."/>
            <person name="Poon T.W."/>
            <person name="Priest M."/>
            <person name="Roberts A."/>
            <person name="Saif S."/>
            <person name="Shea T."/>
            <person name="Sisk P."/>
            <person name="Sykes S."/>
            <person name="Wortman J."/>
            <person name="Nusbaum C."/>
            <person name="Birren B."/>
        </authorList>
    </citation>
    <scope>NUCLEOTIDE SEQUENCE [LARGE SCALE GENOMIC DNA]</scope>
    <source>
        <strain evidence="7">Epiroticus2</strain>
    </source>
</reference>
<dbReference type="STRING" id="199890.A0A182P688"/>
<evidence type="ECO:0000256" key="1">
    <source>
        <dbReference type="ARBA" id="ARBA00004138"/>
    </source>
</evidence>
<dbReference type="AlphaFoldDB" id="A0A182P688"/>
<comment type="similarity">
    <text evidence="2">Belongs to the IFT57 family.</text>
</comment>
<dbReference type="PANTHER" id="PTHR16011:SF0">
    <property type="entry name" value="INTRAFLAGELLAR TRANSPORT PROTEIN 57 HOMOLOG"/>
    <property type="match status" value="1"/>
</dbReference>
<feature type="coiled-coil region" evidence="5">
    <location>
        <begin position="502"/>
        <end position="600"/>
    </location>
</feature>
<dbReference type="Pfam" id="PF10498">
    <property type="entry name" value="IFT57"/>
    <property type="match status" value="2"/>
</dbReference>
<evidence type="ECO:0000256" key="4">
    <source>
        <dbReference type="ARBA" id="ARBA00023273"/>
    </source>
</evidence>
<dbReference type="InterPro" id="IPR019530">
    <property type="entry name" value="Intra-flagellar_transport_57"/>
</dbReference>
<comment type="subcellular location">
    <subcellularLocation>
        <location evidence="1">Cell projection</location>
        <location evidence="1">Cilium</location>
    </subcellularLocation>
</comment>
<accession>A0A182P688</accession>
<protein>
    <submittedName>
        <fullName evidence="6">Uncharacterized protein</fullName>
    </submittedName>
</protein>
<sequence>MFRNEYNLAMERDSGSVSSVSSFQVDDLMEKLKLLNYERLLLKEMKMKQINRYYFLRSFNPGEQFFMFTSICAWLIRKIGKTFDQPQEFDDPNIVISRIIKVLQEMDVPTDFQTNRLIQGAGPICVYIMDCLATQALKLTKFQMKRPECRKEDDPMVDLIENDSEIILEKVEEEQMAVGSDDSDDERNGLFDLSFSDPARSGVGTRKETREYKVDSLSDSEAWRLELERVLPQLKVVVKTDPRDWRAHLEQMRNLRNNIDTATEETDSQLAKLQSDISYVMEKIESREKHLNNDLKDLIAQYKEILIEHNQTMAQIRQAEQEKTEHEHELSKITNELENVKIQMEQRGNSMTDGSPLINIKKAIFRIKEELCEMDIKIGVMEQSLNSEIVRQGSQYAELDSLRPECRKEDDPMVDLIENDSEIILEKVEEEQMAVGSDDSDDERNGLFDLSFSDPARSGVGTRKETREYKVDSLSDSEAWRLELERVLPQLKVVVKTDPRDWRAHLEQMRNLRNNIDTATEETDSQLAKLQSDISYVMEKIESREKHLNNDLKDLIAQYKEILIEHNQTMAQIRQAEQEKTEHEHELSKITNELENVKIQMEQRGNSMTDGSPLINIKKAIFRIKEELCEMDIKIGVMEQSLNSEIVRQGSQYAELDSLVMAAH</sequence>
<dbReference type="GO" id="GO:1905515">
    <property type="term" value="P:non-motile cilium assembly"/>
    <property type="evidence" value="ECO:0007669"/>
    <property type="project" value="TreeGrafter"/>
</dbReference>
<dbReference type="GO" id="GO:0030992">
    <property type="term" value="C:intraciliary transport particle B"/>
    <property type="evidence" value="ECO:0007669"/>
    <property type="project" value="TreeGrafter"/>
</dbReference>
<feature type="coiled-coil region" evidence="5">
    <location>
        <begin position="245"/>
        <end position="343"/>
    </location>
</feature>
<dbReference type="PANTHER" id="PTHR16011">
    <property type="entry name" value="IFT57/HIPPI"/>
    <property type="match status" value="1"/>
</dbReference>
<evidence type="ECO:0000313" key="7">
    <source>
        <dbReference type="Proteomes" id="UP000075885"/>
    </source>
</evidence>
<dbReference type="GO" id="GO:0005929">
    <property type="term" value="C:cilium"/>
    <property type="evidence" value="ECO:0007669"/>
    <property type="project" value="UniProtKB-SubCell"/>
</dbReference>
<keyword evidence="5" id="KW-0175">Coiled coil</keyword>
<organism evidence="6 7">
    <name type="scientific">Anopheles epiroticus</name>
    <dbReference type="NCBI Taxonomy" id="199890"/>
    <lineage>
        <taxon>Eukaryota</taxon>
        <taxon>Metazoa</taxon>
        <taxon>Ecdysozoa</taxon>
        <taxon>Arthropoda</taxon>
        <taxon>Hexapoda</taxon>
        <taxon>Insecta</taxon>
        <taxon>Pterygota</taxon>
        <taxon>Neoptera</taxon>
        <taxon>Endopterygota</taxon>
        <taxon>Diptera</taxon>
        <taxon>Nematocera</taxon>
        <taxon>Culicoidea</taxon>
        <taxon>Culicidae</taxon>
        <taxon>Anophelinae</taxon>
        <taxon>Anopheles</taxon>
    </lineage>
</organism>
<reference evidence="6" key="2">
    <citation type="submission" date="2020-05" db="UniProtKB">
        <authorList>
            <consortium name="EnsemblMetazoa"/>
        </authorList>
    </citation>
    <scope>IDENTIFICATION</scope>
    <source>
        <strain evidence="6">Epiroticus2</strain>
    </source>
</reference>
<dbReference type="VEuPathDB" id="VectorBase:AEPI002436"/>
<name>A0A182P688_9DIPT</name>
<evidence type="ECO:0000313" key="6">
    <source>
        <dbReference type="EnsemblMetazoa" id="AEPI002436-PA"/>
    </source>
</evidence>
<evidence type="ECO:0000256" key="5">
    <source>
        <dbReference type="SAM" id="Coils"/>
    </source>
</evidence>
<keyword evidence="7" id="KW-1185">Reference proteome</keyword>
<keyword evidence="4" id="KW-0966">Cell projection</keyword>
<evidence type="ECO:0000256" key="2">
    <source>
        <dbReference type="ARBA" id="ARBA00009415"/>
    </source>
</evidence>
<dbReference type="GO" id="GO:0042073">
    <property type="term" value="P:intraciliary transport"/>
    <property type="evidence" value="ECO:0007669"/>
    <property type="project" value="TreeGrafter"/>
</dbReference>
<dbReference type="Proteomes" id="UP000075885">
    <property type="component" value="Unassembled WGS sequence"/>
</dbReference>
<proteinExistence type="inferred from homology"/>
<dbReference type="EnsemblMetazoa" id="AEPI002436-RA">
    <property type="protein sequence ID" value="AEPI002436-PA"/>
    <property type="gene ID" value="AEPI002436"/>
</dbReference>
<dbReference type="Gene3D" id="1.20.1440.210">
    <property type="match status" value="2"/>
</dbReference>
<dbReference type="GO" id="GO:0005794">
    <property type="term" value="C:Golgi apparatus"/>
    <property type="evidence" value="ECO:0007669"/>
    <property type="project" value="TreeGrafter"/>
</dbReference>
<dbReference type="GO" id="GO:0005815">
    <property type="term" value="C:microtubule organizing center"/>
    <property type="evidence" value="ECO:0007669"/>
    <property type="project" value="TreeGrafter"/>
</dbReference>
<keyword evidence="3" id="KW-0969">Cilium</keyword>
<evidence type="ECO:0000256" key="3">
    <source>
        <dbReference type="ARBA" id="ARBA00023069"/>
    </source>
</evidence>